<comment type="caution">
    <text evidence="1">The sequence shown here is derived from an EMBL/GenBank/DDBJ whole genome shotgun (WGS) entry which is preliminary data.</text>
</comment>
<gene>
    <name evidence="1" type="ORF">GCM10007391_27870</name>
</gene>
<sequence length="60" mass="6289">MTSLTRGIGFAAASFLVLDGLIGAGIFALPTRMAETLEPASPGYFCCFGFLSCMHRKTAA</sequence>
<reference evidence="1" key="1">
    <citation type="journal article" date="2014" name="Int. J. Syst. Evol. Microbiol.">
        <title>Complete genome sequence of Corynebacterium casei LMG S-19264T (=DSM 44701T), isolated from a smear-ripened cheese.</title>
        <authorList>
            <consortium name="US DOE Joint Genome Institute (JGI-PGF)"/>
            <person name="Walter F."/>
            <person name="Albersmeier A."/>
            <person name="Kalinowski J."/>
            <person name="Ruckert C."/>
        </authorList>
    </citation>
    <scope>NUCLEOTIDE SEQUENCE</scope>
    <source>
        <strain evidence="1">KCTC 22164</strain>
    </source>
</reference>
<reference evidence="1" key="2">
    <citation type="submission" date="2020-09" db="EMBL/GenBank/DDBJ databases">
        <authorList>
            <person name="Sun Q."/>
            <person name="Kim S."/>
        </authorList>
    </citation>
    <scope>NUCLEOTIDE SEQUENCE</scope>
    <source>
        <strain evidence="1">KCTC 22164</strain>
    </source>
</reference>
<dbReference type="EMBL" id="BMXP01000008">
    <property type="protein sequence ID" value="GGW92046.1"/>
    <property type="molecule type" value="Genomic_DNA"/>
</dbReference>
<protein>
    <submittedName>
        <fullName evidence="1">Uncharacterized protein</fullName>
    </submittedName>
</protein>
<organism evidence="1 2">
    <name type="scientific">Alteromonas halophila</name>
    <dbReference type="NCBI Taxonomy" id="516698"/>
    <lineage>
        <taxon>Bacteria</taxon>
        <taxon>Pseudomonadati</taxon>
        <taxon>Pseudomonadota</taxon>
        <taxon>Gammaproteobacteria</taxon>
        <taxon>Alteromonadales</taxon>
        <taxon>Alteromonadaceae</taxon>
        <taxon>Alteromonas/Salinimonas group</taxon>
        <taxon>Alteromonas</taxon>
    </lineage>
</organism>
<dbReference type="AlphaFoldDB" id="A0A918N134"/>
<dbReference type="Proteomes" id="UP000631300">
    <property type="component" value="Unassembled WGS sequence"/>
</dbReference>
<evidence type="ECO:0000313" key="1">
    <source>
        <dbReference type="EMBL" id="GGW92046.1"/>
    </source>
</evidence>
<accession>A0A918N134</accession>
<proteinExistence type="predicted"/>
<dbReference type="RefSeq" id="WP_189407480.1">
    <property type="nucleotide sequence ID" value="NZ_BMXP01000008.1"/>
</dbReference>
<evidence type="ECO:0000313" key="2">
    <source>
        <dbReference type="Proteomes" id="UP000631300"/>
    </source>
</evidence>
<keyword evidence="2" id="KW-1185">Reference proteome</keyword>
<name>A0A918N134_9ALTE</name>